<evidence type="ECO:0000259" key="1">
    <source>
        <dbReference type="Pfam" id="PF19480"/>
    </source>
</evidence>
<comment type="caution">
    <text evidence="2">The sequence shown here is derived from an EMBL/GenBank/DDBJ whole genome shotgun (WGS) entry which is preliminary data.</text>
</comment>
<dbReference type="InterPro" id="IPR011051">
    <property type="entry name" value="RmlC_Cupin_sf"/>
</dbReference>
<dbReference type="EMBL" id="VJVV01000001">
    <property type="protein sequence ID" value="TRO83758.1"/>
    <property type="molecule type" value="Genomic_DNA"/>
</dbReference>
<name>A0A550JKL7_9BACT</name>
<dbReference type="InterPro" id="IPR014710">
    <property type="entry name" value="RmlC-like_jellyroll"/>
</dbReference>
<keyword evidence="3" id="KW-1185">Reference proteome</keyword>
<dbReference type="Gene3D" id="2.60.120.10">
    <property type="entry name" value="Jelly Rolls"/>
    <property type="match status" value="1"/>
</dbReference>
<organism evidence="2 3">
    <name type="scientific">Trichloromonas acetexigens</name>
    <dbReference type="NCBI Taxonomy" id="38815"/>
    <lineage>
        <taxon>Bacteria</taxon>
        <taxon>Pseudomonadati</taxon>
        <taxon>Thermodesulfobacteriota</taxon>
        <taxon>Desulfuromonadia</taxon>
        <taxon>Desulfuromonadales</taxon>
        <taxon>Trichloromonadaceae</taxon>
        <taxon>Trichloromonas</taxon>
    </lineage>
</organism>
<dbReference type="Proteomes" id="UP000317155">
    <property type="component" value="Unassembled WGS sequence"/>
</dbReference>
<dbReference type="CDD" id="cd07005">
    <property type="entry name" value="cupin_WbuC-like"/>
    <property type="match status" value="1"/>
</dbReference>
<dbReference type="AlphaFoldDB" id="A0A550JKL7"/>
<reference evidence="2 3" key="1">
    <citation type="submission" date="2019-07" db="EMBL/GenBank/DDBJ databases">
        <title>Insights of Desulfuromonas acetexigens electromicrobiology.</title>
        <authorList>
            <person name="Katuri K."/>
            <person name="Sapireddy V."/>
            <person name="Shaw D.R."/>
            <person name="Saikaly P."/>
        </authorList>
    </citation>
    <scope>NUCLEOTIDE SEQUENCE [LARGE SCALE GENOMIC DNA]</scope>
    <source>
        <strain evidence="2 3">2873</strain>
    </source>
</reference>
<gene>
    <name evidence="2" type="ORF">FL622_00820</name>
</gene>
<accession>A0A550JKL7</accession>
<proteinExistence type="predicted"/>
<dbReference type="InterPro" id="IPR046058">
    <property type="entry name" value="WbuC_cupin"/>
</dbReference>
<dbReference type="SUPFAM" id="SSF51182">
    <property type="entry name" value="RmlC-like cupins"/>
    <property type="match status" value="1"/>
</dbReference>
<protein>
    <submittedName>
        <fullName evidence="2">Cupin fold metalloprotein, WbuC family</fullName>
    </submittedName>
</protein>
<feature type="domain" description="Cupin fold metalloprotein WbuC cupin" evidence="1">
    <location>
        <begin position="8"/>
        <end position="87"/>
    </location>
</feature>
<dbReference type="Pfam" id="PF19480">
    <property type="entry name" value="DUF6016"/>
    <property type="match status" value="1"/>
</dbReference>
<dbReference type="OrthoDB" id="981227at2"/>
<evidence type="ECO:0000313" key="2">
    <source>
        <dbReference type="EMBL" id="TRO83758.1"/>
    </source>
</evidence>
<dbReference type="RefSeq" id="WP_092052436.1">
    <property type="nucleotide sequence ID" value="NZ_FOJJ01000001.1"/>
</dbReference>
<dbReference type="InterPro" id="IPR027565">
    <property type="entry name" value="Cupin_WbuC"/>
</dbReference>
<sequence length="165" mass="18397">MKPVLQRIDARLLDELSLAARQRPRLRLNHNLHEDYLDPCQRLLNAVEPGTYVRPHRHLDPPRPECFVLLRGTMAVLLFTEAGGIDEIIPLAANGPCWGVDIPPGAWHSLVSLEPNTVLFETKPGPYLPLSDKDFAPWAPAEGSAEASEYLEFLTLQVHGRGDHA</sequence>
<dbReference type="NCBIfam" id="TIGR04366">
    <property type="entry name" value="cupin_WbuC"/>
    <property type="match status" value="1"/>
</dbReference>
<evidence type="ECO:0000313" key="3">
    <source>
        <dbReference type="Proteomes" id="UP000317155"/>
    </source>
</evidence>